<proteinExistence type="predicted"/>
<dbReference type="RefSeq" id="WP_160825764.1">
    <property type="nucleotide sequence ID" value="NZ_JBHSXE010000001.1"/>
</dbReference>
<dbReference type="Proteomes" id="UP001596380">
    <property type="component" value="Unassembled WGS sequence"/>
</dbReference>
<evidence type="ECO:0000313" key="3">
    <source>
        <dbReference type="Proteomes" id="UP001596380"/>
    </source>
</evidence>
<protein>
    <submittedName>
        <fullName evidence="2">Uncharacterized protein</fullName>
    </submittedName>
</protein>
<keyword evidence="3" id="KW-1185">Reference proteome</keyword>
<evidence type="ECO:0000256" key="1">
    <source>
        <dbReference type="SAM" id="MobiDB-lite"/>
    </source>
</evidence>
<dbReference type="EMBL" id="JBHSXS010000036">
    <property type="protein sequence ID" value="MFC6885264.1"/>
    <property type="molecule type" value="Genomic_DNA"/>
</dbReference>
<comment type="caution">
    <text evidence="2">The sequence shown here is derived from an EMBL/GenBank/DDBJ whole genome shotgun (WGS) entry which is preliminary data.</text>
</comment>
<feature type="compositionally biased region" description="Basic and acidic residues" evidence="1">
    <location>
        <begin position="430"/>
        <end position="439"/>
    </location>
</feature>
<reference evidence="3" key="1">
    <citation type="journal article" date="2019" name="Int. J. Syst. Evol. Microbiol.">
        <title>The Global Catalogue of Microorganisms (GCM) 10K type strain sequencing project: providing services to taxonomists for standard genome sequencing and annotation.</title>
        <authorList>
            <consortium name="The Broad Institute Genomics Platform"/>
            <consortium name="The Broad Institute Genome Sequencing Center for Infectious Disease"/>
            <person name="Wu L."/>
            <person name="Ma J."/>
        </authorList>
    </citation>
    <scope>NUCLEOTIDE SEQUENCE [LARGE SCALE GENOMIC DNA]</scope>
    <source>
        <strain evidence="3">JCM 3369</strain>
    </source>
</reference>
<sequence length="439" mass="48566">MTEPTMNTEAETGWPPYGSRVVATKRDTTRTVRKTGVLLPPAKPSGPARLHTDTDRLLRLPRSGWMVAPETPTVEQRRSRARTLCPQGRPVYRWNDELAPQLATSSMLRRARRRPAEGQEPIASYLITGKKDYAPLYAVADTVPLPALSPARAAAWDRARTCARCGTRRRDFDGPYAAGRDGARYCGDCQEPAAERWWHAERDAGRAAAGAWARGVLDAAAADPSQVALAAIGYATLAYVPITATTWDGQPLISAKVGTSPDYPSERYARPADVIEQLRALQGRRLIVWRDEPRNLERLLEAVRREVPDAGDLALALAEGDQAGRHWDEWIAARGPGVQLTHPFRLQWWLHQQHPPSWDPPELLGHVQHVVCEMASITGPYWWRATCLDPGCGLAPRAGTSRAAKDWADQHHADTGHQVLHTTEPSTPTRDADETTRSS</sequence>
<evidence type="ECO:0000313" key="2">
    <source>
        <dbReference type="EMBL" id="MFC6885264.1"/>
    </source>
</evidence>
<name>A0ABW2CXA3_9ACTN</name>
<organism evidence="2 3">
    <name type="scientific">Actinomadura yumaensis</name>
    <dbReference type="NCBI Taxonomy" id="111807"/>
    <lineage>
        <taxon>Bacteria</taxon>
        <taxon>Bacillati</taxon>
        <taxon>Actinomycetota</taxon>
        <taxon>Actinomycetes</taxon>
        <taxon>Streptosporangiales</taxon>
        <taxon>Thermomonosporaceae</taxon>
        <taxon>Actinomadura</taxon>
    </lineage>
</organism>
<feature type="compositionally biased region" description="Polar residues" evidence="1">
    <location>
        <begin position="420"/>
        <end position="429"/>
    </location>
</feature>
<gene>
    <name evidence="2" type="ORF">ACFQKB_36285</name>
</gene>
<feature type="region of interest" description="Disordered" evidence="1">
    <location>
        <begin position="415"/>
        <end position="439"/>
    </location>
</feature>
<accession>A0ABW2CXA3</accession>